<dbReference type="AlphaFoldDB" id="A0AAE0H4W4"/>
<dbReference type="EMBL" id="LGRX02000008">
    <property type="protein sequence ID" value="KAK3289962.1"/>
    <property type="molecule type" value="Genomic_DNA"/>
</dbReference>
<keyword evidence="2" id="KW-0472">Membrane</keyword>
<sequence>MRRSALRDRLRRSDVATVPLDLEDDGRMRVPTSRPQYNNASSLSLSPPKERPAESGHASRLGVVQLGGRRGRPQGADLSSVLATSSLFKGVTLGEDDEQDTAKGDDMTDHKMSEELVDWKSRVGREDGNLRGYKPASSIYSVSSLGRTSQGDDSGSDDDDASIISHMSGASRASSAGGRYPVSERASKYYHAYESRPYQTGAVQAEFICTSLGIFVLLAFVYCVQYAARFGYITPYIHGLST</sequence>
<proteinExistence type="predicted"/>
<protein>
    <submittedName>
        <fullName evidence="3">Uncharacterized protein</fullName>
    </submittedName>
</protein>
<reference evidence="3 4" key="1">
    <citation type="journal article" date="2015" name="Genome Biol. Evol.">
        <title>Comparative Genomics of a Bacterivorous Green Alga Reveals Evolutionary Causalities and Consequences of Phago-Mixotrophic Mode of Nutrition.</title>
        <authorList>
            <person name="Burns J.A."/>
            <person name="Paasch A."/>
            <person name="Narechania A."/>
            <person name="Kim E."/>
        </authorList>
    </citation>
    <scope>NUCLEOTIDE SEQUENCE [LARGE SCALE GENOMIC DNA]</scope>
    <source>
        <strain evidence="3 4">PLY_AMNH</strain>
    </source>
</reference>
<feature type="compositionally biased region" description="Basic and acidic residues" evidence="1">
    <location>
        <begin position="1"/>
        <end position="14"/>
    </location>
</feature>
<name>A0AAE0H4W4_9CHLO</name>
<keyword evidence="2" id="KW-1133">Transmembrane helix</keyword>
<keyword evidence="4" id="KW-1185">Reference proteome</keyword>
<dbReference type="Proteomes" id="UP001190700">
    <property type="component" value="Unassembled WGS sequence"/>
</dbReference>
<accession>A0AAE0H4W4</accession>
<feature type="region of interest" description="Disordered" evidence="1">
    <location>
        <begin position="1"/>
        <end position="60"/>
    </location>
</feature>
<feature type="transmembrane region" description="Helical" evidence="2">
    <location>
        <begin position="205"/>
        <end position="228"/>
    </location>
</feature>
<evidence type="ECO:0000313" key="4">
    <source>
        <dbReference type="Proteomes" id="UP001190700"/>
    </source>
</evidence>
<gene>
    <name evidence="3" type="ORF">CYMTET_2623</name>
</gene>
<feature type="compositionally biased region" description="Polar residues" evidence="1">
    <location>
        <begin position="33"/>
        <end position="45"/>
    </location>
</feature>
<comment type="caution">
    <text evidence="3">The sequence shown here is derived from an EMBL/GenBank/DDBJ whole genome shotgun (WGS) entry which is preliminary data.</text>
</comment>
<feature type="region of interest" description="Disordered" evidence="1">
    <location>
        <begin position="144"/>
        <end position="163"/>
    </location>
</feature>
<organism evidence="3 4">
    <name type="scientific">Cymbomonas tetramitiformis</name>
    <dbReference type="NCBI Taxonomy" id="36881"/>
    <lineage>
        <taxon>Eukaryota</taxon>
        <taxon>Viridiplantae</taxon>
        <taxon>Chlorophyta</taxon>
        <taxon>Pyramimonadophyceae</taxon>
        <taxon>Pyramimonadales</taxon>
        <taxon>Pyramimonadaceae</taxon>
        <taxon>Cymbomonas</taxon>
    </lineage>
</organism>
<evidence type="ECO:0000313" key="3">
    <source>
        <dbReference type="EMBL" id="KAK3289962.1"/>
    </source>
</evidence>
<keyword evidence="2" id="KW-0812">Transmembrane</keyword>
<evidence type="ECO:0000256" key="1">
    <source>
        <dbReference type="SAM" id="MobiDB-lite"/>
    </source>
</evidence>
<evidence type="ECO:0000256" key="2">
    <source>
        <dbReference type="SAM" id="Phobius"/>
    </source>
</evidence>